<protein>
    <submittedName>
        <fullName evidence="2">Glycosyltransferase, putative</fullName>
    </submittedName>
</protein>
<dbReference type="PANTHER" id="PTHR21015:SF28">
    <property type="entry name" value="SLL1722 PROTEIN"/>
    <property type="match status" value="1"/>
</dbReference>
<dbReference type="eggNOG" id="COG4671">
    <property type="taxonomic scope" value="Bacteria"/>
</dbReference>
<dbReference type="Proteomes" id="UP000008514">
    <property type="component" value="Chromosome"/>
</dbReference>
<evidence type="ECO:0000313" key="2">
    <source>
        <dbReference type="EMBL" id="AFU69111.1"/>
    </source>
</evidence>
<dbReference type="Gene3D" id="3.40.50.2000">
    <property type="entry name" value="Glycogen Phosphorylase B"/>
    <property type="match status" value="1"/>
</dbReference>
<dbReference type="InterPro" id="IPR007235">
    <property type="entry name" value="Glyco_trans_28_C"/>
</dbReference>
<dbReference type="PANTHER" id="PTHR21015">
    <property type="entry name" value="UDP-N-ACETYLGLUCOSAMINE--N-ACETYLMURAMYL-(PENTAPEPTIDE) PYROPHOSPHORYL-UNDECAPRENOL N-ACETYLGLUCOSAMINE TRANSFERASE 1"/>
    <property type="match status" value="1"/>
</dbReference>
<accession>K4IJ38</accession>
<feature type="domain" description="Glycosyl transferase family 28 C-terminal" evidence="1">
    <location>
        <begin position="257"/>
        <end position="328"/>
    </location>
</feature>
<name>K4IJ38_PSYTT</name>
<dbReference type="OrthoDB" id="9803241at2"/>
<evidence type="ECO:0000259" key="1">
    <source>
        <dbReference type="Pfam" id="PF04101"/>
    </source>
</evidence>
<reference evidence="2" key="2">
    <citation type="submission" date="2012-09" db="EMBL/GenBank/DDBJ databases">
        <title>The complete sequence of Psychroflexus torquis an extreme psychrophile from sea-ice that is stimulated by light.</title>
        <authorList>
            <person name="Feng S."/>
            <person name="Powell S.M."/>
            <person name="Bowman J.P."/>
        </authorList>
    </citation>
    <scope>NUCLEOTIDE SEQUENCE [LARGE SCALE GENOMIC DNA]</scope>
    <source>
        <strain evidence="2">ATCC 700755</strain>
    </source>
</reference>
<dbReference type="AlphaFoldDB" id="K4IJ38"/>
<dbReference type="SUPFAM" id="SSF53756">
    <property type="entry name" value="UDP-Glycosyltransferase/glycogen phosphorylase"/>
    <property type="match status" value="1"/>
</dbReference>
<gene>
    <name evidence="2" type="ordered locus">P700755_002332</name>
</gene>
<organism evidence="2 3">
    <name type="scientific">Psychroflexus torquis (strain ATCC 700755 / CIP 106069 / ACAM 623)</name>
    <dbReference type="NCBI Taxonomy" id="313595"/>
    <lineage>
        <taxon>Bacteria</taxon>
        <taxon>Pseudomonadati</taxon>
        <taxon>Bacteroidota</taxon>
        <taxon>Flavobacteriia</taxon>
        <taxon>Flavobacteriales</taxon>
        <taxon>Flavobacteriaceae</taxon>
        <taxon>Psychroflexus</taxon>
    </lineage>
</organism>
<proteinExistence type="predicted"/>
<dbReference type="GO" id="GO:0016758">
    <property type="term" value="F:hexosyltransferase activity"/>
    <property type="evidence" value="ECO:0007669"/>
    <property type="project" value="InterPro"/>
</dbReference>
<dbReference type="Pfam" id="PF04101">
    <property type="entry name" value="Glyco_tran_28_C"/>
    <property type="match status" value="1"/>
</dbReference>
<evidence type="ECO:0000313" key="3">
    <source>
        <dbReference type="Proteomes" id="UP000008514"/>
    </source>
</evidence>
<dbReference type="HOGENOM" id="CLU_789629_0_0_10"/>
<sequence>MAFPTHVLVAPLNWGLGHASRCIPIINYFLEQGAIVSIASDGAALELLKGEFPNLNSLELNSSQVVYSSSGFFFYLKLILQGHGLKERAKKDEILVESYAEKNHVDLIISDHRFGAFSKLIKSVIISHQLQFKAGLFSRASSFMNAKYHNRYDEIWIPDAEVTFDLSGVLSHSEQVKVPTQRIGVLSRFSKIESPKDIDYLAVISGPEPLRTSLEKCLITAFQGLSGKKTVIVRGVYNTESLKDFPNISFYNHLKSKELNALICRSKLVVCRSGYSSVMDLACLGKKAFFIPTPHQGEQEYLAKRLEKLGIAPFSDQENFKVSDLQKVSQYSGFKADEHLRFPLQTFRRTLEG</sequence>
<reference evidence="2" key="1">
    <citation type="submission" date="2006-03" db="EMBL/GenBank/DDBJ databases">
        <authorList>
            <person name="Bowman J."/>
            <person name="Ferriera S."/>
            <person name="Johnson J."/>
            <person name="Kravitz S."/>
            <person name="Halpern A."/>
            <person name="Remington K."/>
            <person name="Beeson K."/>
            <person name="Tran B."/>
            <person name="Rogers Y.-H."/>
            <person name="Friedman R."/>
            <person name="Venter J.C."/>
        </authorList>
    </citation>
    <scope>NUCLEOTIDE SEQUENCE [LARGE SCALE GENOMIC DNA]</scope>
    <source>
        <strain evidence="2">ATCC 700755</strain>
    </source>
</reference>
<keyword evidence="3" id="KW-1185">Reference proteome</keyword>
<dbReference type="EMBL" id="CP003879">
    <property type="protein sequence ID" value="AFU69111.1"/>
    <property type="molecule type" value="Genomic_DNA"/>
</dbReference>
<dbReference type="STRING" id="313595.P700755_002332"/>
<dbReference type="RefSeq" id="WP_015024686.1">
    <property type="nucleotide sequence ID" value="NC_018721.1"/>
</dbReference>
<dbReference type="KEGG" id="ptq:P700755_002332"/>